<dbReference type="InterPro" id="IPR024317">
    <property type="entry name" value="Dynein_heavy_chain_D4_dom"/>
</dbReference>
<feature type="domain" description="AAA+ ATPase" evidence="15">
    <location>
        <begin position="1668"/>
        <end position="1796"/>
    </location>
</feature>
<dbReference type="Pfam" id="PF08393">
    <property type="entry name" value="DHC_N2"/>
    <property type="match status" value="1"/>
</dbReference>
<dbReference type="SMART" id="SM00382">
    <property type="entry name" value="AAA"/>
    <property type="match status" value="3"/>
</dbReference>
<dbReference type="FunFam" id="3.40.50.300:FF:000049">
    <property type="entry name" value="Dynein, axonemal, heavy chain 5"/>
    <property type="match status" value="1"/>
</dbReference>
<dbReference type="GO" id="GO:0030286">
    <property type="term" value="C:dynein complex"/>
    <property type="evidence" value="ECO:0007669"/>
    <property type="project" value="UniProtKB-KW"/>
</dbReference>
<dbReference type="GO" id="GO:0005930">
    <property type="term" value="C:axoneme"/>
    <property type="evidence" value="ECO:0007669"/>
    <property type="project" value="UniProtKB-SubCell"/>
</dbReference>
<evidence type="ECO:0000256" key="8">
    <source>
        <dbReference type="ARBA" id="ARBA00023017"/>
    </source>
</evidence>
<evidence type="ECO:0000256" key="11">
    <source>
        <dbReference type="ARBA" id="ARBA00023175"/>
    </source>
</evidence>
<dbReference type="GO" id="GO:0005524">
    <property type="term" value="F:ATP binding"/>
    <property type="evidence" value="ECO:0007669"/>
    <property type="project" value="UniProtKB-KW"/>
</dbReference>
<evidence type="ECO:0000313" key="16">
    <source>
        <dbReference type="EMBL" id="CAD8045700.1"/>
    </source>
</evidence>
<accession>A0A8S1JYC1</accession>
<dbReference type="Pfam" id="PF12777">
    <property type="entry name" value="MT"/>
    <property type="match status" value="1"/>
</dbReference>
<feature type="coiled-coil region" evidence="14">
    <location>
        <begin position="2761"/>
        <end position="2844"/>
    </location>
</feature>
<keyword evidence="13" id="KW-0966">Cell projection</keyword>
<keyword evidence="11" id="KW-0505">Motor protein</keyword>
<evidence type="ECO:0000256" key="13">
    <source>
        <dbReference type="ARBA" id="ARBA00023273"/>
    </source>
</evidence>
<dbReference type="GO" id="GO:0007018">
    <property type="term" value="P:microtubule-based movement"/>
    <property type="evidence" value="ECO:0007669"/>
    <property type="project" value="InterPro"/>
</dbReference>
<proteinExistence type="inferred from homology"/>
<keyword evidence="17" id="KW-1185">Reference proteome</keyword>
<evidence type="ECO:0000256" key="1">
    <source>
        <dbReference type="ARBA" id="ARBA00004430"/>
    </source>
</evidence>
<dbReference type="FunFam" id="3.40.50.300:FF:000063">
    <property type="entry name" value="dynein heavy chain 6, axonemal"/>
    <property type="match status" value="1"/>
</dbReference>
<sequence>MSRVLRYQKKKKDDGPLLKINFAKFPNLPKIREEEDRLQGFINSFESDSQLSFQERSCQLRTMTASFTRGLKTTSSSREKKDQKKVDENYTIYGLSKIKTARSPLLTQRQTPNPYEQEQKFEKSNQEWFEQSQTSEAPQAKVLFYNQRKKSFLWEDAKVINYNQDTQKFLVQKFPDGQTKSVDRLSIKFINQDEELFRVATVRSQNIRIHQKEEMKRLREINAISDNEVNKAPISLINSLFSRFQYAKKLQHVEALLEEVNQNYILFQKKCSFIEDACEYKQISKIERRYQYFSTFQINLEKEAILLKKDGYKAMKQLITRLNQINIEIIHQKDFKFPIILNKFDSALELEGKEIKKEIRREKFYIQSDLQDILGQNYKFVETNRKRYNDCGLSRILTKVDLMYQQIIKEKVLHQFNYTKEFYESFILNSQFYKPLNKKPLLQLHVQCVVQQAPIKKSMRKLIKDSIKGDEEIIYMEPNLSSILIVLMKPFDFLYQLVIEGYCIQSEIMTLLLLEKKKLSAVMDFSQLSIIKDETIALISNEYKCCDDIVKYYNKYSHYLKAFRSKDLYDIFGLDPKEAATLSQMNFSSIESYLYELKESKLDILQYQQNQKRFGLFSLNIYELKHTLVERINDQQQMIFNKIQEILKHNIQQIKQQFQIMRDKSQQIPQTEQELMELKLFLGEIKVDFSRMQFEVQFVEQYLNLFEEFYYSFDFQLMIDYYELIYLPKDISDIIEANKAVLKSQEDIFLRRLHNDKQEFIAKILDMQATFTKIKSYSQYEKLKEYIIEIKKFQEQLEISKEIISEFNLRELTFQIGVTIYKEFDNLLHEFQPYHQFWDLAQRFDIQKEQWLFMSIKQLDHLDMQLQMQQFNNEAIQIFNYFSDILDDNAQSLVRNLRRQLDQFKDNIWIVESLAIEAYKRKPIFWKDLFRECSFPQLENKEEITIANLLKKGILNYKDTVLKLSSQAEKSWSVEKRLNEMFDKLSIIELELQQYKDTFIFKNYEDVMAQLDEQLNVLNILKAQPHAKFVIIKAAQLENKILLIQDTLEQVMKCQKHWIYLDPIFASDDIKQKLKQETLDFKRIDQSYKNYMIILNKNKQLWDQIENDKMKQDFSYNVQMLDQIQRSLTKYLESKRILFPRFYFVSDEELVEIIAQTKNPQQVQKHIFKCFENISELKIVDNEVITAFYSSHQEKILLDDVINLKKGNKIENVESWLSEFQTRMQKTIKKASCNALKDLNSTKIEIINKWPGQSVLLSNQIKWTRNTEASIRQQQKLNLKLLVQLLNKELSTTVDLVRNETRLIQKTTLEAMVIQEVHNKDVAEMLLNQQIEIINSFVWISQLRYYYNDENSIQVRMVNSSFEYGYEYLGKIQRLVITALTDRCQRTLMEAYKMNYGGAPEGPAGTGKTETVKDLAKAMARPCIVFNCSDGLNYIAMGKFFKGLVTSGSWCCFDEFNRIDPEVLSVVAQQIFTIQKAIKLKQESFLFEGEEINLVPTCAINVTMNPGYAGRSELPDNLKILFRPCAMMVADYEMIAEIFLYSIGFEKARELSKQIVTCLKLCNEQLSTQEHYDFGMRTLKAVLNSIKNTRNGTEQEKSLTALIIVNQPKLVNRDIELFKAITQDSFPNVQQQEQEQLELLQQQTQNMKLIYYDTLAIKCQQIHNSIQVRNGVMLVGQTFSGKSTSLQILSNLLKATILKLNPKAINSDQLYGKLDPDTKQWSDGVAPILIRENIQKEKYVWIVFDGPVDSIWIENLNTVLDDNKKLCLTSGEILKIPDKMCMIFEVENLSAASPATVSRLGMIYYNIFDWKYLIENMRLPNHFDHKYFIKRIKYLIEHCLLWMQYNASFPVYSQHNILVRSFLKLFQKLMSQLDQNESDTFVFDNTIIFSITWSLGAAINEQNRNQFNTFLHKLLKHQQTGLDLEINRKLQFPINERIDYFLYGFINQKWLEWTDISEQLLITPSTDFHQIVVPTSESNRNDYFCKLGLHLLYCGPTGTGKSLSMAKFSQFQIACSGQTTGNSLQRLIETKINKRRRKGYYGAEEGQIIIFVDELNMPFREPQGSQPAIELLRQWMDQGGWYDLDNKEFKHMCDITFLCAMQPASGGRNQITMRYLRHFNLLYIGGFDTASVTNILQVFVDWVMIKFNATEEVKSFKQQLVINSLNLYSKIQDSLLPTPQKCHYIYNLRDVFRIFEGMSKASKLYTISNLMKLWVHECTRIFSDRLVDFNDIKIFQNIIKEIIVEDRINLNNILWIQGTHNSNYEEVQNIQQLKQKVQGMHDDFNAQRFQSKLSLILFTNAIMHIFRITRILQQTFGHALLIGIGGTGRSSLAKLATFIVFRSEPIIIDPRSWNDELLNTLLQVGLENQKVSIIFNDSQLQQSYMWEDICSLLSHGEVTHLFTPEERLKIQEEMTFQKFLQICKFNVHVILCMQPVTELYRKRLRTFPTIINCATIDWFMDWSNEALVTTAEEFLPNNSLVNVAVNIHCKVQEITIKYNSEQRRQFYVTPTQYLQMLQTFKRLQREISEQSLALIDRFESGIEKIIKTQKEVDKIKLQLFELQPQLEQATLENQKLLQQIKLKKEEADQKRRLCEYDEMICQKHRDQATELKNICITELNKVLPLLGQATEALDKITKDDMIQLKSFTNPPLSAAVVMEGLCYAFQEDEKVKSKNKELPVMQDYWDYAKKYLLNEKLIKRVKKMKLEEIRAIKLQNIQKLQIFILNPLFEKEKVFNASKAAGNLAQWIRAVLETYQAVEIIEPKKAQLAEAEKKLKEAESDVQIKRAILEQQLNELKQFEKEFDRANQEKQLIQKEVETIEKQLNKAEKLLFGLQDEAQRWKKKGQKIKNEQIAIEGDCILSASIIAYLGVFPIQYRDVCQNYWKNLLKQNNIKFSNDYAITKQLCNPIIINNWITQQLPNDQLSIENAIILKESTKWPLMIDPQLQANQWIKNMEDSKYLLILNANQPTQQIQLQLEHGIQIGYAVLLENVGQTLDPLFESLLQQNAKSRSKRATMKLGDKIIDISSDFRFYMTTKLSNPHFQPQVCVMVNMLIFQVTQDGLVDQLLNIVVKIDEPQKEEQRLKNIQQYFQNKDKLMQTETLILKLLSESTGDLLENEDLIQTLSKSKDESIAIEEKLKSLEYDRISFMQIRQFYKQAAEKVANLYFILNDLAVIEHTYIWSLEFYFLLYTRSIRESQNEKLKRNQNIIDKFLQILYTQINRSLLEKDKLIFRFLLYVKMMNIPTELIRATVMGCTLTISDVQMPKGFTWLTNKMWLELVDLSKSFPNIFGNVCSDFVSQKQFWDSFYSSSNSYELQIRGLDQFQMNMLVKIIKPEQFISATNEMIKQQMGNLFLENIPTTFEQFYFESDSKIPLLCIITPGADPRQEIIKLATKYDFNDRFNQISLGQGQNQLAIKMILNAMQQGTWVLLQNCHLASTFMPELENLFEIQYKKEVNCDFRLWLTSQPTSILPHNVILRSLKITYELPRGLKNNMLRSYQQQESDKFEQSKKIKEWKNLFFSLSLLHACLLERKKYGPLGWNIGYNFSQHDFEISKEQIHYFLETYQDVPWDALNYLIAENNYGGRVTDPMDRKLLKIYVNDFINSKTIQQDYQFYDIYQIPQQMRLQAYMDYISQFPINDPPQLFGLHQNAEIYSSILETDNLSQIILQLLPRTQSDSNQNHPDQIVYNKSQEILKNLPQLLDNQLAKLKFQQILENPLNAIIHQEISKYNRLLTKISESLSILIQALDGFINISDQSIDIYNSIFDNRIPEQWLTYSYLTTKSLGSWFSDLIKRTQFIYQWINQGQPKIFWLGGFFFIQGFLTAVLQTYSRKSKVPIDQLKFEFNFFSQPPQIIKSGVCVDGISIDGAQFDFQEQTLIEPQNNVLFYPCPIINFCPTQQRKIIKNYSCPLYNTTQRKGILTSNGISVNFICKIKIPINNNKNHWSKRGVAFIVQAN</sequence>
<keyword evidence="12" id="KW-0206">Cytoskeleton</keyword>
<dbReference type="InterPro" id="IPR024743">
    <property type="entry name" value="Dynein_HC_stalk"/>
</dbReference>
<dbReference type="EMBL" id="CAJJDN010000001">
    <property type="protein sequence ID" value="CAD8045700.1"/>
    <property type="molecule type" value="Genomic_DNA"/>
</dbReference>
<dbReference type="Proteomes" id="UP000692954">
    <property type="component" value="Unassembled WGS sequence"/>
</dbReference>
<feature type="coiled-coil region" evidence="14">
    <location>
        <begin position="2566"/>
        <end position="2593"/>
    </location>
</feature>
<dbReference type="Pfam" id="PF12780">
    <property type="entry name" value="AAA_8"/>
    <property type="match status" value="1"/>
</dbReference>
<dbReference type="Pfam" id="PF12774">
    <property type="entry name" value="AAA_6"/>
    <property type="match status" value="1"/>
</dbReference>
<evidence type="ECO:0000256" key="6">
    <source>
        <dbReference type="ARBA" id="ARBA00022741"/>
    </source>
</evidence>
<keyword evidence="4" id="KW-0493">Microtubule</keyword>
<keyword evidence="10" id="KW-0969">Cilium</keyword>
<comment type="caution">
    <text evidence="16">The sequence shown here is derived from an EMBL/GenBank/DDBJ whole genome shotgun (WGS) entry which is preliminary data.</text>
</comment>
<dbReference type="GO" id="GO:0005874">
    <property type="term" value="C:microtubule"/>
    <property type="evidence" value="ECO:0007669"/>
    <property type="project" value="UniProtKB-KW"/>
</dbReference>
<dbReference type="Pfam" id="PF18199">
    <property type="entry name" value="Dynein_C"/>
    <property type="match status" value="1"/>
</dbReference>
<evidence type="ECO:0000256" key="5">
    <source>
        <dbReference type="ARBA" id="ARBA00022737"/>
    </source>
</evidence>
<evidence type="ECO:0000256" key="4">
    <source>
        <dbReference type="ARBA" id="ARBA00022701"/>
    </source>
</evidence>
<keyword evidence="3" id="KW-0963">Cytoplasm</keyword>
<keyword evidence="5" id="KW-0677">Repeat</keyword>
<dbReference type="InterPro" id="IPR013602">
    <property type="entry name" value="Dynein_heavy_linker"/>
</dbReference>
<dbReference type="Pfam" id="PF17852">
    <property type="entry name" value="Dynein_AAA_lid"/>
    <property type="match status" value="1"/>
</dbReference>
<evidence type="ECO:0000259" key="15">
    <source>
        <dbReference type="SMART" id="SM00382"/>
    </source>
</evidence>
<dbReference type="OrthoDB" id="286107at2759"/>
<evidence type="ECO:0000256" key="9">
    <source>
        <dbReference type="ARBA" id="ARBA00023054"/>
    </source>
</evidence>
<evidence type="ECO:0000256" key="12">
    <source>
        <dbReference type="ARBA" id="ARBA00023212"/>
    </source>
</evidence>
<dbReference type="GO" id="GO:0045505">
    <property type="term" value="F:dynein intermediate chain binding"/>
    <property type="evidence" value="ECO:0007669"/>
    <property type="project" value="InterPro"/>
</dbReference>
<evidence type="ECO:0000256" key="10">
    <source>
        <dbReference type="ARBA" id="ARBA00023069"/>
    </source>
</evidence>
<dbReference type="Pfam" id="PF12775">
    <property type="entry name" value="AAA_7"/>
    <property type="match status" value="1"/>
</dbReference>
<name>A0A8S1JYC1_9CILI</name>
<dbReference type="InterPro" id="IPR041466">
    <property type="entry name" value="Dynein_AAA5_ext"/>
</dbReference>
<dbReference type="Pfam" id="PF17857">
    <property type="entry name" value="AAA_lid_1"/>
    <property type="match status" value="1"/>
</dbReference>
<dbReference type="Pfam" id="PF12781">
    <property type="entry name" value="AAA_9"/>
    <property type="match status" value="1"/>
</dbReference>
<dbReference type="InterPro" id="IPR004273">
    <property type="entry name" value="Dynein_heavy_D6_P-loop"/>
</dbReference>
<dbReference type="InterPro" id="IPR041658">
    <property type="entry name" value="AAA_lid_11"/>
</dbReference>
<dbReference type="InterPro" id="IPR035706">
    <property type="entry name" value="AAA_9"/>
</dbReference>
<dbReference type="InterPro" id="IPR003593">
    <property type="entry name" value="AAA+_ATPase"/>
</dbReference>
<organism evidence="16 17">
    <name type="scientific">Paramecium sonneborni</name>
    <dbReference type="NCBI Taxonomy" id="65129"/>
    <lineage>
        <taxon>Eukaryota</taxon>
        <taxon>Sar</taxon>
        <taxon>Alveolata</taxon>
        <taxon>Ciliophora</taxon>
        <taxon>Intramacronucleata</taxon>
        <taxon>Oligohymenophorea</taxon>
        <taxon>Peniculida</taxon>
        <taxon>Parameciidae</taxon>
        <taxon>Paramecium</taxon>
    </lineage>
</organism>
<keyword evidence="9 14" id="KW-0175">Coiled coil</keyword>
<evidence type="ECO:0000256" key="7">
    <source>
        <dbReference type="ARBA" id="ARBA00022840"/>
    </source>
</evidence>
<dbReference type="PANTHER" id="PTHR45703">
    <property type="entry name" value="DYNEIN HEAVY CHAIN"/>
    <property type="match status" value="1"/>
</dbReference>
<dbReference type="GO" id="GO:0051959">
    <property type="term" value="F:dynein light intermediate chain binding"/>
    <property type="evidence" value="ECO:0007669"/>
    <property type="project" value="InterPro"/>
</dbReference>
<dbReference type="GO" id="GO:0008569">
    <property type="term" value="F:minus-end-directed microtubule motor activity"/>
    <property type="evidence" value="ECO:0007669"/>
    <property type="project" value="InterPro"/>
</dbReference>
<feature type="domain" description="AAA+ ATPase" evidence="15">
    <location>
        <begin position="1987"/>
        <end position="2125"/>
    </location>
</feature>
<keyword evidence="6" id="KW-0547">Nucleotide-binding</keyword>
<feature type="coiled-coil region" evidence="14">
    <location>
        <begin position="978"/>
        <end position="1024"/>
    </location>
</feature>
<dbReference type="InterPro" id="IPR026983">
    <property type="entry name" value="DHC"/>
</dbReference>
<gene>
    <name evidence="16" type="ORF">PSON_ATCC_30995.1.T0010223</name>
</gene>
<comment type="subcellular location">
    <subcellularLocation>
        <location evidence="1">Cytoplasm</location>
        <location evidence="1">Cytoskeleton</location>
        <location evidence="1">Cilium axoneme</location>
    </subcellularLocation>
</comment>
<evidence type="ECO:0000313" key="17">
    <source>
        <dbReference type="Proteomes" id="UP000692954"/>
    </source>
</evidence>
<dbReference type="Pfam" id="PF03028">
    <property type="entry name" value="Dynein_heavy"/>
    <property type="match status" value="1"/>
</dbReference>
<dbReference type="Pfam" id="PF18198">
    <property type="entry name" value="AAA_lid_11"/>
    <property type="match status" value="1"/>
</dbReference>
<dbReference type="InterPro" id="IPR041228">
    <property type="entry name" value="Dynein_C"/>
</dbReference>
<keyword evidence="7" id="KW-0067">ATP-binding</keyword>
<comment type="similarity">
    <text evidence="2">Belongs to the dynein heavy chain family.</text>
</comment>
<dbReference type="FunFam" id="3.10.490.20:FF:000009">
    <property type="entry name" value="Dynein heavy chain 4"/>
    <property type="match status" value="1"/>
</dbReference>
<dbReference type="FunFam" id="3.40.50.300:FF:000153">
    <property type="entry name" value="Dynein axonemal heavy chain 1"/>
    <property type="match status" value="1"/>
</dbReference>
<dbReference type="InterPro" id="IPR041589">
    <property type="entry name" value="DNAH3_AAA_lid_1"/>
</dbReference>
<evidence type="ECO:0000256" key="3">
    <source>
        <dbReference type="ARBA" id="ARBA00022490"/>
    </source>
</evidence>
<keyword evidence="8" id="KW-0243">Dynein</keyword>
<dbReference type="InterPro" id="IPR035699">
    <property type="entry name" value="AAA_6"/>
</dbReference>
<dbReference type="PANTHER" id="PTHR45703:SF36">
    <property type="entry name" value="DYNEIN HEAVY CHAIN, CYTOPLASMIC"/>
    <property type="match status" value="1"/>
</dbReference>
<protein>
    <recommendedName>
        <fullName evidence="15">AAA+ ATPase domain-containing protein</fullName>
    </recommendedName>
</protein>
<evidence type="ECO:0000256" key="2">
    <source>
        <dbReference type="ARBA" id="ARBA00008887"/>
    </source>
</evidence>
<reference evidence="16" key="1">
    <citation type="submission" date="2021-01" db="EMBL/GenBank/DDBJ databases">
        <authorList>
            <consortium name="Genoscope - CEA"/>
            <person name="William W."/>
        </authorList>
    </citation>
    <scope>NUCLEOTIDE SEQUENCE</scope>
</reference>
<evidence type="ECO:0000256" key="14">
    <source>
        <dbReference type="SAM" id="Coils"/>
    </source>
</evidence>
<feature type="domain" description="AAA+ ATPase" evidence="15">
    <location>
        <begin position="1394"/>
        <end position="1497"/>
    </location>
</feature>